<feature type="region of interest" description="Disordered" evidence="1">
    <location>
        <begin position="286"/>
        <end position="445"/>
    </location>
</feature>
<feature type="region of interest" description="Disordered" evidence="1">
    <location>
        <begin position="169"/>
        <end position="231"/>
    </location>
</feature>
<protein>
    <submittedName>
        <fullName evidence="3">Uncharacterized protein</fullName>
    </submittedName>
</protein>
<accession>A0A9P3Q0W4</accession>
<dbReference type="OrthoDB" id="3068832at2759"/>
<evidence type="ECO:0000256" key="2">
    <source>
        <dbReference type="SAM" id="Phobius"/>
    </source>
</evidence>
<keyword evidence="4" id="KW-1185">Reference proteome</keyword>
<evidence type="ECO:0000313" key="4">
    <source>
        <dbReference type="Proteomes" id="UP001063166"/>
    </source>
</evidence>
<evidence type="ECO:0000256" key="1">
    <source>
        <dbReference type="SAM" id="MobiDB-lite"/>
    </source>
</evidence>
<evidence type="ECO:0000313" key="3">
    <source>
        <dbReference type="EMBL" id="GLB45598.1"/>
    </source>
</evidence>
<dbReference type="EMBL" id="BRPK01000024">
    <property type="protein sequence ID" value="GLB45598.1"/>
    <property type="molecule type" value="Genomic_DNA"/>
</dbReference>
<feature type="transmembrane region" description="Helical" evidence="2">
    <location>
        <begin position="122"/>
        <end position="146"/>
    </location>
</feature>
<comment type="caution">
    <text evidence="3">The sequence shown here is derived from an EMBL/GenBank/DDBJ whole genome shotgun (WGS) entry which is preliminary data.</text>
</comment>
<sequence>MSISLPTTTLPTTTSTTPTSTSTTTTTTSTSTTTSPTTTGPTTTSPTTTTGPTSTTSATTTSTTSPTSTSTSSTSTTSLVTPSTGGNVVTTTSVIAITPTLSPPTGSAAPSTNKGFFQNTGAVAGVFTVVGLVAVALCIALITNIVRRRRAQKFDREIAEAAAEAAAAPAPIFLDDDDDDDDRRRPYGAGGYADHPYNSGGGYSDVSSHGTYGQPPLSTGHGSGSESYNMRELGPSPGDIYNAYGAAGAAGVGVARARSTRDPGAFANGLQDGAMPYAAFAGPAYHNPQQPQPQQQQYANMGHGYNRGPGSPEYDLLEAAGLGAAAAGQQQQQYAPQPPGYLPNPFANDYPTSSAAPAPAYTNPSGVSPPPEKAGYAPRPAVQEDAEDAYGGYVGDGGRAQSASGHSQGQESAGSVYDDEHQHHGQEEEEEEEREVPRVLKVANE</sequence>
<feature type="compositionally biased region" description="Low complexity" evidence="1">
    <location>
        <begin position="319"/>
        <end position="335"/>
    </location>
</feature>
<organism evidence="3 4">
    <name type="scientific">Lyophyllum shimeji</name>
    <name type="common">Hon-shimeji</name>
    <name type="synonym">Tricholoma shimeji</name>
    <dbReference type="NCBI Taxonomy" id="47721"/>
    <lineage>
        <taxon>Eukaryota</taxon>
        <taxon>Fungi</taxon>
        <taxon>Dikarya</taxon>
        <taxon>Basidiomycota</taxon>
        <taxon>Agaricomycotina</taxon>
        <taxon>Agaricomycetes</taxon>
        <taxon>Agaricomycetidae</taxon>
        <taxon>Agaricales</taxon>
        <taxon>Tricholomatineae</taxon>
        <taxon>Lyophyllaceae</taxon>
        <taxon>Lyophyllum</taxon>
    </lineage>
</organism>
<keyword evidence="2" id="KW-0472">Membrane</keyword>
<feature type="region of interest" description="Disordered" evidence="1">
    <location>
        <begin position="1"/>
        <end position="87"/>
    </location>
</feature>
<name>A0A9P3Q0W4_LYOSH</name>
<keyword evidence="2" id="KW-1133">Transmembrane helix</keyword>
<keyword evidence="2" id="KW-0812">Transmembrane</keyword>
<reference evidence="3" key="1">
    <citation type="submission" date="2022-07" db="EMBL/GenBank/DDBJ databases">
        <title>The genome of Lyophyllum shimeji provides insight into the initial evolution of ectomycorrhizal fungal genome.</title>
        <authorList>
            <person name="Kobayashi Y."/>
            <person name="Shibata T."/>
            <person name="Hirakawa H."/>
            <person name="Shigenobu S."/>
            <person name="Nishiyama T."/>
            <person name="Yamada A."/>
            <person name="Hasebe M."/>
            <person name="Kawaguchi M."/>
        </authorList>
    </citation>
    <scope>NUCLEOTIDE SEQUENCE</scope>
    <source>
        <strain evidence="3">AT787</strain>
    </source>
</reference>
<dbReference type="AlphaFoldDB" id="A0A9P3Q0W4"/>
<feature type="compositionally biased region" description="Polar residues" evidence="1">
    <location>
        <begin position="401"/>
        <end position="413"/>
    </location>
</feature>
<gene>
    <name evidence="3" type="ORF">LshimejAT787_2400560</name>
</gene>
<feature type="compositionally biased region" description="Low complexity" evidence="1">
    <location>
        <begin position="350"/>
        <end position="365"/>
    </location>
</feature>
<dbReference type="Proteomes" id="UP001063166">
    <property type="component" value="Unassembled WGS sequence"/>
</dbReference>
<feature type="compositionally biased region" description="Low complexity" evidence="1">
    <location>
        <begin position="288"/>
        <end position="297"/>
    </location>
</feature>
<proteinExistence type="predicted"/>